<keyword evidence="8 11" id="KW-1133">Transmembrane helix</keyword>
<dbReference type="InterPro" id="IPR036138">
    <property type="entry name" value="PBP_dimer_sf"/>
</dbReference>
<organism evidence="14 15">
    <name type="scientific">Variimorphobacter saccharofermentans</name>
    <dbReference type="NCBI Taxonomy" id="2755051"/>
    <lineage>
        <taxon>Bacteria</taxon>
        <taxon>Bacillati</taxon>
        <taxon>Bacillota</taxon>
        <taxon>Clostridia</taxon>
        <taxon>Lachnospirales</taxon>
        <taxon>Lachnospiraceae</taxon>
        <taxon>Variimorphobacter</taxon>
    </lineage>
</organism>
<evidence type="ECO:0000256" key="8">
    <source>
        <dbReference type="ARBA" id="ARBA00022989"/>
    </source>
</evidence>
<sequence length="948" mass="106690">MFDVVLENIKKLLKSRLFPITLIYLALFFVVIHRLFVLQIVEGPEIVTKTELKYTENREIKSTRGNIYDRKGKLLASNELSYSVIMEDITQIESNEQKNAIIYQLIKIIEENGDTLDNKFYIIQNDKKEFEFTIKDPTKFKENAYALIKDDEKYKDVPKNATAEDVYEFLRKGTGDNYTHMFDISDEYSVEDTLKIMGIRYALFCNYPKYYPITIASDISPKTVAAIMENSADMPGVEIQQQTRRVYHDSIYFAHILGYTGRINAEELNKFNNGTEKYNPTDIIGKLGLEQKFEDELGGIKGSETVSVSSSGKVIEVVDRVDPVAGNDIYLTIDSDLQKAVYHILENEIAGIILGKLRPDLDYGSKGTSADKINIPIYEVYYALINNNIIDTTSFQDEDATDLEKQTYRKYEARLNEVFHNLDSLLDTGSSVPNDKAGDMEEYLNDFYSALLSEKILLKDSIPQDDVTYNDYKNNKISLSKFLQYAIANNWVDLSQLEIGDEYYSSEELYQKLVAYTKEILIHDDKFNKNIYRDLVFSYKLSGTEICLLLFDQGVLEYNEEEIHQLSSGSISAYEFIRGKIKSLAITPAMLALEPCSGSVVITDVNTGDVLALVSYPSYDNNLLANKVNAEYYAKLQSDKSLPQINRAVMQRTAPGSTFKMVSAVAALEEGITNPSELIRDLGIFDKTDRPAKCHVYPSTHGSVNIVDALKVSCNYYFYEMGYRLSIDGTGQFSNKLGLERLAKYATLFGLNEPSGIELDEALPEISDTDSVRSAIGQGSNDYTTIQLARYITTLANRGTCYDLTLIDSIVDKDGNMIKDNHAKVKNDLTSFQATTWDSVWEGMYSVANADHGSVTSVFKDLGVTVAGKTGTSQINKSHPNNALFVSFAPYENPQISVTAVIPNGYTSHNAAELTKNIYKLYFKLDNTENIVDNEANIPETIDSALSE</sequence>
<dbReference type="InterPro" id="IPR012338">
    <property type="entry name" value="Beta-lactam/transpept-like"/>
</dbReference>
<dbReference type="GO" id="GO:0009252">
    <property type="term" value="P:peptidoglycan biosynthetic process"/>
    <property type="evidence" value="ECO:0007669"/>
    <property type="project" value="UniProtKB-KW"/>
</dbReference>
<dbReference type="GO" id="GO:0005886">
    <property type="term" value="C:plasma membrane"/>
    <property type="evidence" value="ECO:0007669"/>
    <property type="project" value="UniProtKB-SubCell"/>
</dbReference>
<evidence type="ECO:0000256" key="10">
    <source>
        <dbReference type="ARBA" id="ARBA00023316"/>
    </source>
</evidence>
<evidence type="ECO:0000259" key="13">
    <source>
        <dbReference type="Pfam" id="PF03717"/>
    </source>
</evidence>
<feature type="transmembrane region" description="Helical" evidence="11">
    <location>
        <begin position="21"/>
        <end position="41"/>
    </location>
</feature>
<dbReference type="GO" id="GO:0008658">
    <property type="term" value="F:penicillin binding"/>
    <property type="evidence" value="ECO:0007669"/>
    <property type="project" value="InterPro"/>
</dbReference>
<keyword evidence="6" id="KW-0133">Cell shape</keyword>
<accession>A0A839JZ73</accession>
<evidence type="ECO:0000256" key="11">
    <source>
        <dbReference type="SAM" id="Phobius"/>
    </source>
</evidence>
<dbReference type="RefSeq" id="WP_228352668.1">
    <property type="nucleotide sequence ID" value="NZ_JACEGA010000001.1"/>
</dbReference>
<dbReference type="Pfam" id="PF00905">
    <property type="entry name" value="Transpeptidase"/>
    <property type="match status" value="1"/>
</dbReference>
<evidence type="ECO:0000256" key="2">
    <source>
        <dbReference type="ARBA" id="ARBA00004236"/>
    </source>
</evidence>
<proteinExistence type="inferred from homology"/>
<name>A0A839JZ73_9FIRM</name>
<comment type="caution">
    <text evidence="14">The sequence shown here is derived from an EMBL/GenBank/DDBJ whole genome shotgun (WGS) entry which is preliminary data.</text>
</comment>
<feature type="domain" description="Penicillin-binding protein dimerisation" evidence="13">
    <location>
        <begin position="60"/>
        <end position="317"/>
    </location>
</feature>
<dbReference type="InterPro" id="IPR005311">
    <property type="entry name" value="PBP_dimer"/>
</dbReference>
<keyword evidence="7" id="KW-0573">Peptidoglycan synthesis</keyword>
<dbReference type="GO" id="GO:0071555">
    <property type="term" value="P:cell wall organization"/>
    <property type="evidence" value="ECO:0007669"/>
    <property type="project" value="UniProtKB-KW"/>
</dbReference>
<evidence type="ECO:0000313" key="14">
    <source>
        <dbReference type="EMBL" id="MBB2182983.1"/>
    </source>
</evidence>
<protein>
    <recommendedName>
        <fullName evidence="16">Penicillin-binding protein</fullName>
    </recommendedName>
</protein>
<evidence type="ECO:0008006" key="16">
    <source>
        <dbReference type="Google" id="ProtNLM"/>
    </source>
</evidence>
<keyword evidence="4" id="KW-1003">Cell membrane</keyword>
<keyword evidence="15" id="KW-1185">Reference proteome</keyword>
<dbReference type="Gene3D" id="1.10.10.1230">
    <property type="entry name" value="Penicillin-binding protein, N-terminal non-catalytic domain, head sub-domain"/>
    <property type="match status" value="1"/>
</dbReference>
<keyword evidence="10" id="KW-0961">Cell wall biogenesis/degradation</keyword>
<dbReference type="Gene3D" id="3.40.710.10">
    <property type="entry name" value="DD-peptidase/beta-lactamase superfamily"/>
    <property type="match status" value="1"/>
</dbReference>
<dbReference type="GO" id="GO:0071972">
    <property type="term" value="F:peptidoglycan L,D-transpeptidase activity"/>
    <property type="evidence" value="ECO:0007669"/>
    <property type="project" value="TreeGrafter"/>
</dbReference>
<evidence type="ECO:0000259" key="12">
    <source>
        <dbReference type="Pfam" id="PF00905"/>
    </source>
</evidence>
<dbReference type="InterPro" id="IPR050515">
    <property type="entry name" value="Beta-lactam/transpept"/>
</dbReference>
<dbReference type="InterPro" id="IPR001460">
    <property type="entry name" value="PCN-bd_Tpept"/>
</dbReference>
<dbReference type="GO" id="GO:0008360">
    <property type="term" value="P:regulation of cell shape"/>
    <property type="evidence" value="ECO:0007669"/>
    <property type="project" value="UniProtKB-KW"/>
</dbReference>
<dbReference type="Proteomes" id="UP000574276">
    <property type="component" value="Unassembled WGS sequence"/>
</dbReference>
<comment type="similarity">
    <text evidence="3">Belongs to the transpeptidase family.</text>
</comment>
<evidence type="ECO:0000256" key="4">
    <source>
        <dbReference type="ARBA" id="ARBA00022475"/>
    </source>
</evidence>
<dbReference type="PANTHER" id="PTHR30627:SF2">
    <property type="entry name" value="PEPTIDOGLYCAN D,D-TRANSPEPTIDASE MRDA"/>
    <property type="match status" value="1"/>
</dbReference>
<reference evidence="14 15" key="1">
    <citation type="submission" date="2020-07" db="EMBL/GenBank/DDBJ databases">
        <title>Characterization and genome sequencing of isolate MD1, a novel member within the family Lachnospiraceae.</title>
        <authorList>
            <person name="Rettenmaier R."/>
            <person name="Di Bello L."/>
            <person name="Zinser C."/>
            <person name="Scheitz K."/>
            <person name="Liebl W."/>
            <person name="Zverlov V."/>
        </authorList>
    </citation>
    <scope>NUCLEOTIDE SEQUENCE [LARGE SCALE GENOMIC DNA]</scope>
    <source>
        <strain evidence="14 15">MD1</strain>
    </source>
</reference>
<evidence type="ECO:0000256" key="5">
    <source>
        <dbReference type="ARBA" id="ARBA00022692"/>
    </source>
</evidence>
<evidence type="ECO:0000256" key="9">
    <source>
        <dbReference type="ARBA" id="ARBA00023136"/>
    </source>
</evidence>
<evidence type="ECO:0000256" key="1">
    <source>
        <dbReference type="ARBA" id="ARBA00004167"/>
    </source>
</evidence>
<dbReference type="PANTHER" id="PTHR30627">
    <property type="entry name" value="PEPTIDOGLYCAN D,D-TRANSPEPTIDASE"/>
    <property type="match status" value="1"/>
</dbReference>
<dbReference type="AlphaFoldDB" id="A0A839JZ73"/>
<evidence type="ECO:0000256" key="6">
    <source>
        <dbReference type="ARBA" id="ARBA00022960"/>
    </source>
</evidence>
<dbReference type="Gene3D" id="3.90.1310.10">
    <property type="entry name" value="Penicillin-binding protein 2a (Domain 2)"/>
    <property type="match status" value="1"/>
</dbReference>
<feature type="domain" description="Penicillin-binding protein transpeptidase" evidence="12">
    <location>
        <begin position="598"/>
        <end position="919"/>
    </location>
</feature>
<dbReference type="Pfam" id="PF03717">
    <property type="entry name" value="PBP_dimer"/>
    <property type="match status" value="1"/>
</dbReference>
<dbReference type="EMBL" id="JACEGA010000001">
    <property type="protein sequence ID" value="MBB2182983.1"/>
    <property type="molecule type" value="Genomic_DNA"/>
</dbReference>
<dbReference type="SUPFAM" id="SSF56519">
    <property type="entry name" value="Penicillin binding protein dimerisation domain"/>
    <property type="match status" value="1"/>
</dbReference>
<comment type="subcellular location">
    <subcellularLocation>
        <location evidence="2">Cell membrane</location>
    </subcellularLocation>
    <subcellularLocation>
        <location evidence="1">Membrane</location>
        <topology evidence="1">Single-pass membrane protein</topology>
    </subcellularLocation>
</comment>
<gene>
    <name evidence="14" type="ORF">H0486_08845</name>
</gene>
<dbReference type="SUPFAM" id="SSF56601">
    <property type="entry name" value="beta-lactamase/transpeptidase-like"/>
    <property type="match status" value="1"/>
</dbReference>
<evidence type="ECO:0000313" key="15">
    <source>
        <dbReference type="Proteomes" id="UP000574276"/>
    </source>
</evidence>
<evidence type="ECO:0000256" key="7">
    <source>
        <dbReference type="ARBA" id="ARBA00022984"/>
    </source>
</evidence>
<keyword evidence="5 11" id="KW-0812">Transmembrane</keyword>
<evidence type="ECO:0000256" key="3">
    <source>
        <dbReference type="ARBA" id="ARBA00007171"/>
    </source>
</evidence>
<keyword evidence="9 11" id="KW-0472">Membrane</keyword>